<feature type="non-terminal residue" evidence="2">
    <location>
        <position position="492"/>
    </location>
</feature>
<dbReference type="Proteomes" id="UP000189339">
    <property type="component" value="Unassembled WGS sequence"/>
</dbReference>
<dbReference type="STRING" id="135739.BTO32_17525"/>
<name>A0A1V2DNA9_9GAMM</name>
<evidence type="ECO:0000259" key="1">
    <source>
        <dbReference type="Pfam" id="PF20249"/>
    </source>
</evidence>
<accession>A0A1V2DNA9</accession>
<feature type="domain" description="Toxin VasX N-terminal region" evidence="1">
    <location>
        <begin position="26"/>
        <end position="162"/>
    </location>
</feature>
<proteinExistence type="predicted"/>
<dbReference type="RefSeq" id="WP_139339143.1">
    <property type="nucleotide sequence ID" value="NZ_MSCW01000023.1"/>
</dbReference>
<evidence type="ECO:0000313" key="3">
    <source>
        <dbReference type="Proteomes" id="UP000189339"/>
    </source>
</evidence>
<reference evidence="2 3" key="1">
    <citation type="submission" date="2016-12" db="EMBL/GenBank/DDBJ databases">
        <title>Marinobacter lutaoensis whole genome sequencing.</title>
        <authorList>
            <person name="Verma A."/>
            <person name="Krishnamurthi S."/>
        </authorList>
    </citation>
    <scope>NUCLEOTIDE SEQUENCE [LARGE SCALE GENOMIC DNA]</scope>
    <source>
        <strain evidence="2 3">T5054</strain>
    </source>
</reference>
<dbReference type="InterPro" id="IPR046864">
    <property type="entry name" value="VasX_N"/>
</dbReference>
<dbReference type="OrthoDB" id="6339140at2"/>
<keyword evidence="3" id="KW-1185">Reference proteome</keyword>
<dbReference type="Pfam" id="PF20249">
    <property type="entry name" value="VasX_N"/>
    <property type="match status" value="1"/>
</dbReference>
<dbReference type="CDD" id="cd20708">
    <property type="entry name" value="MIX_IV"/>
    <property type="match status" value="1"/>
</dbReference>
<evidence type="ECO:0000313" key="2">
    <source>
        <dbReference type="EMBL" id="ONF42103.1"/>
    </source>
</evidence>
<comment type="caution">
    <text evidence="2">The sequence shown here is derived from an EMBL/GenBank/DDBJ whole genome shotgun (WGS) entry which is preliminary data.</text>
</comment>
<organism evidence="2 3">
    <name type="scientific">Marinobacter lutaoensis</name>
    <dbReference type="NCBI Taxonomy" id="135739"/>
    <lineage>
        <taxon>Bacteria</taxon>
        <taxon>Pseudomonadati</taxon>
        <taxon>Pseudomonadota</taxon>
        <taxon>Gammaproteobacteria</taxon>
        <taxon>Pseudomonadales</taxon>
        <taxon>Marinobacteraceae</taxon>
        <taxon>Marinobacter</taxon>
    </lineage>
</organism>
<dbReference type="AlphaFoldDB" id="A0A1V2DNA9"/>
<sequence>MGVPVTDPITAGDRQSLADITAEGACPLTRTDIQLIPVRYAYADMAAEHDALVPGYPLGFQPIGIRQIRDGYLYLFHAEAPDILHEYQVRAGGAVSKRLWTGDDAARDQRTGTPDTPAIVVPRRGHIDVLFSSTPLTAKKCSLLIRWRSYRQEVMTRVSLAGVCPIRGGARLLTKPDLEQRLSHPVAFTVPMDGQSALAPWYWAQDTLDGDTEPFAHRLATYEQDHAYLVVDDLMGHLSDLLDAWAIVDTNHNAWLEREDARYYSACFIRDLIRLDSDRVGELATAFAEQADDADARAVFARIAQADEDQKTELARRVKAFPEYRHSVRKVAGPSTHDFRPDDRARIQAMRDALKALADELTLAPNAVLDAIETLADHQARLMDGSAFSGEQGIADLVRLDDMTAYLDESETHLAWFEEEKRRIVADLQCLLERFYLHGHLYDRARAQDYLTLLGMDNALLTVLTEWSQAIGDFRFLKRFYFGDLGHQHLVT</sequence>
<protein>
    <recommendedName>
        <fullName evidence="1">Toxin VasX N-terminal region domain-containing protein</fullName>
    </recommendedName>
</protein>
<gene>
    <name evidence="2" type="ORF">BTO32_17525</name>
</gene>
<dbReference type="EMBL" id="MSCW01000023">
    <property type="protein sequence ID" value="ONF42103.1"/>
    <property type="molecule type" value="Genomic_DNA"/>
</dbReference>